<feature type="region of interest" description="Disordered" evidence="1">
    <location>
        <begin position="1"/>
        <end position="36"/>
    </location>
</feature>
<dbReference type="AlphaFoldDB" id="A0A8H6YKI0"/>
<accession>A0A8H6YKI0</accession>
<keyword evidence="3" id="KW-1185">Reference proteome</keyword>
<dbReference type="EMBL" id="JACAZI010000005">
    <property type="protein sequence ID" value="KAF7360346.1"/>
    <property type="molecule type" value="Genomic_DNA"/>
</dbReference>
<dbReference type="Proteomes" id="UP000620124">
    <property type="component" value="Unassembled WGS sequence"/>
</dbReference>
<reference evidence="2" key="1">
    <citation type="submission" date="2020-05" db="EMBL/GenBank/DDBJ databases">
        <title>Mycena genomes resolve the evolution of fungal bioluminescence.</title>
        <authorList>
            <person name="Tsai I.J."/>
        </authorList>
    </citation>
    <scope>NUCLEOTIDE SEQUENCE</scope>
    <source>
        <strain evidence="2">CCC161011</strain>
    </source>
</reference>
<sequence>MPAERVKRNTESAAPKKKGALPRTTPKKDTSRTKKTDILISIKTPHIDNIVSRIKNHEFRKYLIPGIVQRMWFYVSSPDQTLRYIAVVSNGKTPGQIEKENGIGNADFNKGLKAVPYAYEILHLYRLHVPLPIAKLREDHGISPPQRYAYVPEALFEQVVLEDQELLF</sequence>
<evidence type="ECO:0000313" key="2">
    <source>
        <dbReference type="EMBL" id="KAF7360346.1"/>
    </source>
</evidence>
<proteinExistence type="predicted"/>
<comment type="caution">
    <text evidence="2">The sequence shown here is derived from an EMBL/GenBank/DDBJ whole genome shotgun (WGS) entry which is preliminary data.</text>
</comment>
<feature type="compositionally biased region" description="Basic and acidic residues" evidence="1">
    <location>
        <begin position="1"/>
        <end position="10"/>
    </location>
</feature>
<dbReference type="SUPFAM" id="SSF88697">
    <property type="entry name" value="PUA domain-like"/>
    <property type="match status" value="1"/>
</dbReference>
<dbReference type="OrthoDB" id="2149705at2759"/>
<evidence type="ECO:0000256" key="1">
    <source>
        <dbReference type="SAM" id="MobiDB-lite"/>
    </source>
</evidence>
<protein>
    <submittedName>
        <fullName evidence="2">Uncharacterized protein</fullName>
    </submittedName>
</protein>
<name>A0A8H6YKI0_9AGAR</name>
<feature type="compositionally biased region" description="Basic and acidic residues" evidence="1">
    <location>
        <begin position="26"/>
        <end position="36"/>
    </location>
</feature>
<dbReference type="InterPro" id="IPR015947">
    <property type="entry name" value="PUA-like_sf"/>
</dbReference>
<organism evidence="2 3">
    <name type="scientific">Mycena venus</name>
    <dbReference type="NCBI Taxonomy" id="2733690"/>
    <lineage>
        <taxon>Eukaryota</taxon>
        <taxon>Fungi</taxon>
        <taxon>Dikarya</taxon>
        <taxon>Basidiomycota</taxon>
        <taxon>Agaricomycotina</taxon>
        <taxon>Agaricomycetes</taxon>
        <taxon>Agaricomycetidae</taxon>
        <taxon>Agaricales</taxon>
        <taxon>Marasmiineae</taxon>
        <taxon>Mycenaceae</taxon>
        <taxon>Mycena</taxon>
    </lineage>
</organism>
<evidence type="ECO:0000313" key="3">
    <source>
        <dbReference type="Proteomes" id="UP000620124"/>
    </source>
</evidence>
<gene>
    <name evidence="2" type="ORF">MVEN_00764200</name>
</gene>